<accession>A0A6C0JUM5</accession>
<dbReference type="EMBL" id="MN740698">
    <property type="protein sequence ID" value="QHU08621.1"/>
    <property type="molecule type" value="Genomic_DNA"/>
</dbReference>
<sequence length="291" mass="33780">MSDPNSEIAPRILWATFEVLASEEQVISSIRATMDEYYEKKERERLKAEGLPSDGEVNSKKCDSFIYITMRGNDKGYVFIQNLLEYNVLAGFNEDGTERVEWIEDPDFVKPEPKPKVEQKPIDFSQPFNWADFDDEDDEDEWFYSKPREIKKELGPLVKLKPYTLTEEQRKYVTEGVTEGYFTLETARVFDTGNKKLNVINVNIHKNGANNFSLKSFTYHMNLFLRRRSIEEGTPAVIRRDKRNKSGLSFTVTYRDQGEGLVTYRMFNKVSLPGINGGKYTVMMKLASLRH</sequence>
<reference evidence="1" key="1">
    <citation type="journal article" date="2020" name="Nature">
        <title>Giant virus diversity and host interactions through global metagenomics.</title>
        <authorList>
            <person name="Schulz F."/>
            <person name="Roux S."/>
            <person name="Paez-Espino D."/>
            <person name="Jungbluth S."/>
            <person name="Walsh D.A."/>
            <person name="Denef V.J."/>
            <person name="McMahon K.D."/>
            <person name="Konstantinidis K.T."/>
            <person name="Eloe-Fadrosh E.A."/>
            <person name="Kyrpides N.C."/>
            <person name="Woyke T."/>
        </authorList>
    </citation>
    <scope>NUCLEOTIDE SEQUENCE</scope>
    <source>
        <strain evidence="1">GVMAG-S-1063924-116</strain>
    </source>
</reference>
<dbReference type="AlphaFoldDB" id="A0A6C0JUM5"/>
<evidence type="ECO:0000313" key="1">
    <source>
        <dbReference type="EMBL" id="QHU08621.1"/>
    </source>
</evidence>
<proteinExistence type="predicted"/>
<protein>
    <submittedName>
        <fullName evidence="1">Uncharacterized protein</fullName>
    </submittedName>
</protein>
<organism evidence="1">
    <name type="scientific">viral metagenome</name>
    <dbReference type="NCBI Taxonomy" id="1070528"/>
    <lineage>
        <taxon>unclassified sequences</taxon>
        <taxon>metagenomes</taxon>
        <taxon>organismal metagenomes</taxon>
    </lineage>
</organism>
<name>A0A6C0JUM5_9ZZZZ</name>